<feature type="compositionally biased region" description="Basic residues" evidence="1">
    <location>
        <begin position="27"/>
        <end position="56"/>
    </location>
</feature>
<dbReference type="InterPro" id="IPR025558">
    <property type="entry name" value="DUF4283"/>
</dbReference>
<gene>
    <name evidence="3" type="ORF">GIB67_013492</name>
</gene>
<dbReference type="Proteomes" id="UP000541444">
    <property type="component" value="Unassembled WGS sequence"/>
</dbReference>
<name>A0A7J7LR61_9MAGN</name>
<keyword evidence="4" id="KW-1185">Reference proteome</keyword>
<dbReference type="EMBL" id="JACGCM010002086">
    <property type="protein sequence ID" value="KAF6145141.1"/>
    <property type="molecule type" value="Genomic_DNA"/>
</dbReference>
<proteinExistence type="predicted"/>
<dbReference type="AlphaFoldDB" id="A0A7J7LR61"/>
<evidence type="ECO:0000256" key="1">
    <source>
        <dbReference type="SAM" id="MobiDB-lite"/>
    </source>
</evidence>
<dbReference type="PANTHER" id="PTHR31286">
    <property type="entry name" value="GLYCINE-RICH CELL WALL STRUCTURAL PROTEIN 1.8-LIKE"/>
    <property type="match status" value="1"/>
</dbReference>
<dbReference type="Pfam" id="PF14111">
    <property type="entry name" value="DUF4283"/>
    <property type="match status" value="1"/>
</dbReference>
<dbReference type="PANTHER" id="PTHR31286:SF180">
    <property type="entry name" value="OS10G0362600 PROTEIN"/>
    <property type="match status" value="1"/>
</dbReference>
<feature type="domain" description="DUF4283" evidence="2">
    <location>
        <begin position="350"/>
        <end position="430"/>
    </location>
</feature>
<feature type="region of interest" description="Disordered" evidence="1">
    <location>
        <begin position="14"/>
        <end position="90"/>
    </location>
</feature>
<feature type="compositionally biased region" description="Acidic residues" evidence="1">
    <location>
        <begin position="60"/>
        <end position="74"/>
    </location>
</feature>
<comment type="caution">
    <text evidence="3">The sequence shown here is derived from an EMBL/GenBank/DDBJ whole genome shotgun (WGS) entry which is preliminary data.</text>
</comment>
<evidence type="ECO:0000259" key="2">
    <source>
        <dbReference type="Pfam" id="PF14111"/>
    </source>
</evidence>
<reference evidence="3 4" key="1">
    <citation type="journal article" date="2020" name="IScience">
        <title>Genome Sequencing of the Endangered Kingdonia uniflora (Circaeasteraceae, Ranunculales) Reveals Potential Mechanisms of Evolutionary Specialization.</title>
        <authorList>
            <person name="Sun Y."/>
            <person name="Deng T."/>
            <person name="Zhang A."/>
            <person name="Moore M.J."/>
            <person name="Landis J.B."/>
            <person name="Lin N."/>
            <person name="Zhang H."/>
            <person name="Zhang X."/>
            <person name="Huang J."/>
            <person name="Zhang X."/>
            <person name="Sun H."/>
            <person name="Wang H."/>
        </authorList>
    </citation>
    <scope>NUCLEOTIDE SEQUENCE [LARGE SCALE GENOMIC DNA]</scope>
    <source>
        <strain evidence="3">TB1705</strain>
        <tissue evidence="3">Leaf</tissue>
    </source>
</reference>
<sequence length="438" mass="49459">MSMMASTSQVFVLEVSKKQPCRSSSKGGKKKSQSIRGGRKPKIDKRTKTLFRKRARQYNSDDEGENGSDAPDDVFGEKGGSEDEGDEIQPGITKFSEGVRVFSVAFNAITRKNIPDVALGPVLSGHMKLVAEKLAEEKETDRKLKGEAKKHKYLVRYLRNIYDLVYLEDEATRLMKLANELNTSEASPNNDSSMVSLEDAIDDEARSLDHEHEDDDANTQSVDKIDYKMLELALWEKLREIQNSKSVEDSAAVSATEELSAREPAIGQVSFSTVEEFPVLPSTNKTYENNLEMNTLGDNSSKPSWAQMLGAPSTSRSKANLIYTPPTLIRGIGTAKMNSSNFKDYIKNSESIVVGNFIGKRLPYKYLKDSLSKVWGLKSDFEMTLKRNNNYFFRFGNDEDRERVLEMGYFHLASRMFILRPWRPFIEFEPTEVSSIPI</sequence>
<evidence type="ECO:0000313" key="3">
    <source>
        <dbReference type="EMBL" id="KAF6145141.1"/>
    </source>
</evidence>
<dbReference type="InterPro" id="IPR040256">
    <property type="entry name" value="At4g02000-like"/>
</dbReference>
<protein>
    <recommendedName>
        <fullName evidence="2">DUF4283 domain-containing protein</fullName>
    </recommendedName>
</protein>
<organism evidence="3 4">
    <name type="scientific">Kingdonia uniflora</name>
    <dbReference type="NCBI Taxonomy" id="39325"/>
    <lineage>
        <taxon>Eukaryota</taxon>
        <taxon>Viridiplantae</taxon>
        <taxon>Streptophyta</taxon>
        <taxon>Embryophyta</taxon>
        <taxon>Tracheophyta</taxon>
        <taxon>Spermatophyta</taxon>
        <taxon>Magnoliopsida</taxon>
        <taxon>Ranunculales</taxon>
        <taxon>Circaeasteraceae</taxon>
        <taxon>Kingdonia</taxon>
    </lineage>
</organism>
<accession>A0A7J7LR61</accession>
<evidence type="ECO:0000313" key="4">
    <source>
        <dbReference type="Proteomes" id="UP000541444"/>
    </source>
</evidence>